<organism evidence="1 2">
    <name type="scientific">Parascaris equorum</name>
    <name type="common">Equine roundworm</name>
    <dbReference type="NCBI Taxonomy" id="6256"/>
    <lineage>
        <taxon>Eukaryota</taxon>
        <taxon>Metazoa</taxon>
        <taxon>Ecdysozoa</taxon>
        <taxon>Nematoda</taxon>
        <taxon>Chromadorea</taxon>
        <taxon>Rhabditida</taxon>
        <taxon>Spirurina</taxon>
        <taxon>Ascaridomorpha</taxon>
        <taxon>Ascaridoidea</taxon>
        <taxon>Ascarididae</taxon>
        <taxon>Parascaris</taxon>
    </lineage>
</organism>
<proteinExistence type="predicted"/>
<keyword evidence="1" id="KW-1185">Reference proteome</keyword>
<accession>A0A914RCC6</accession>
<evidence type="ECO:0000313" key="1">
    <source>
        <dbReference type="Proteomes" id="UP000887564"/>
    </source>
</evidence>
<dbReference type="Proteomes" id="UP000887564">
    <property type="component" value="Unplaced"/>
</dbReference>
<protein>
    <submittedName>
        <fullName evidence="2">Uncharacterized protein</fullName>
    </submittedName>
</protein>
<dbReference type="WBParaSite" id="PEQ_0000433601-mRNA-1">
    <property type="protein sequence ID" value="PEQ_0000433601-mRNA-1"/>
    <property type="gene ID" value="PEQ_0000433601"/>
</dbReference>
<reference evidence="2" key="1">
    <citation type="submission" date="2022-11" db="UniProtKB">
        <authorList>
            <consortium name="WormBaseParasite"/>
        </authorList>
    </citation>
    <scope>IDENTIFICATION</scope>
</reference>
<dbReference type="AlphaFoldDB" id="A0A914RCC6"/>
<name>A0A914RCC6_PAREQ</name>
<sequence length="182" mass="19736">MTMTSLSGKGAPFIRACIENPRAIVDDPSVNLIFRVTGVIMAWCSLEHSMLVEGGAETVSPELMRTSLWVSRRLLAALSAPEDILQPLSDKFGELCADVTSNESHIADLLDCFAGVAQAAQQHSAPVLFKFISPILARCVGVFCAKKDSQVLVNAVLDLFAVVTRKLSIYVDAAEDSRFLHQ</sequence>
<evidence type="ECO:0000313" key="2">
    <source>
        <dbReference type="WBParaSite" id="PEQ_0000433601-mRNA-1"/>
    </source>
</evidence>